<evidence type="ECO:0008006" key="3">
    <source>
        <dbReference type="Google" id="ProtNLM"/>
    </source>
</evidence>
<evidence type="ECO:0000313" key="1">
    <source>
        <dbReference type="EMBL" id="ADX46930.1"/>
    </source>
</evidence>
<proteinExistence type="predicted"/>
<organism evidence="1 2">
    <name type="scientific">Paracidovorax avenae (strain ATCC 19860 / DSM 7227 / CCUG 15838 / JCM 20985 / LMG 2117 / NCPPB 1011)</name>
    <name type="common">Acidovorax avenae</name>
    <dbReference type="NCBI Taxonomy" id="643561"/>
    <lineage>
        <taxon>Bacteria</taxon>
        <taxon>Pseudomonadati</taxon>
        <taxon>Pseudomonadota</taxon>
        <taxon>Betaproteobacteria</taxon>
        <taxon>Burkholderiales</taxon>
        <taxon>Comamonadaceae</taxon>
        <taxon>Paracidovorax</taxon>
    </lineage>
</organism>
<dbReference type="HOGENOM" id="CLU_1500795_0_0_4"/>
<protein>
    <recommendedName>
        <fullName evidence="3">Chemotaxis protein CheX</fullName>
    </recommendedName>
</protein>
<keyword evidence="2" id="KW-1185">Reference proteome</keyword>
<dbReference type="EMBL" id="CP002521">
    <property type="protein sequence ID" value="ADX46930.1"/>
    <property type="molecule type" value="Genomic_DNA"/>
</dbReference>
<name>F0Q6I4_PARA1</name>
<gene>
    <name evidence="1" type="ordered locus">Acav_3028</name>
</gene>
<evidence type="ECO:0000313" key="2">
    <source>
        <dbReference type="Proteomes" id="UP000002482"/>
    </source>
</evidence>
<dbReference type="KEGG" id="aaa:Acav_3028"/>
<dbReference type="GeneID" id="34239763"/>
<dbReference type="Proteomes" id="UP000002482">
    <property type="component" value="Chromosome"/>
</dbReference>
<dbReference type="RefSeq" id="WP_013595421.1">
    <property type="nucleotide sequence ID" value="NC_015138.1"/>
</dbReference>
<dbReference type="OrthoDB" id="8717392at2"/>
<accession>F0Q6I4</accession>
<sequence>MTAPVPSATLATGFISPRAQGSLDRMMVSALRQSVVRSDAVAVQPMDALPATGATHMAVLSIASFSFRVVAALHFDHSPAWRGWVAEMSGQEAGPSSDQAFLDRVCEMGNLCSGAINRDLGGFQAFLGLSTPQILDARCAPYFTRAGFEHVRHFRMDVRPDLSLHASLCARAYAPLDFHWAGPEPEAVESGELEMF</sequence>
<reference evidence="1" key="1">
    <citation type="submission" date="2011-02" db="EMBL/GenBank/DDBJ databases">
        <title>Complete sequence of Acidovorax avenae subsp. avenae ATCC 19860.</title>
        <authorList>
            <consortium name="US DOE Joint Genome Institute"/>
            <person name="Lucas S."/>
            <person name="Copeland A."/>
            <person name="Lapidus A."/>
            <person name="Cheng J.-F."/>
            <person name="Goodwin L."/>
            <person name="Pitluck S."/>
            <person name="Chertkov O."/>
            <person name="Held B."/>
            <person name="Detter J.C."/>
            <person name="Han C."/>
            <person name="Tapia R."/>
            <person name="Land M."/>
            <person name="Hauser L."/>
            <person name="Kyrpides N."/>
            <person name="Ivanova N."/>
            <person name="Ovchinnikova G."/>
            <person name="Pagani I."/>
            <person name="Gordon S."/>
            <person name="Woyke T."/>
        </authorList>
    </citation>
    <scope>NUCLEOTIDE SEQUENCE</scope>
    <source>
        <strain evidence="1">ATCC 19860</strain>
    </source>
</reference>
<dbReference type="AlphaFoldDB" id="F0Q6I4"/>